<dbReference type="RefSeq" id="WP_077244789.1">
    <property type="nucleotide sequence ID" value="NZ_MUZR01000058.1"/>
</dbReference>
<dbReference type="Pfam" id="PF01551">
    <property type="entry name" value="Peptidase_M23"/>
    <property type="match status" value="1"/>
</dbReference>
<evidence type="ECO:0000256" key="1">
    <source>
        <dbReference type="ARBA" id="ARBA00022729"/>
    </source>
</evidence>
<keyword evidence="1" id="KW-0732">Signal</keyword>
<keyword evidence="2" id="KW-0175">Coiled coil</keyword>
<reference evidence="6 7" key="1">
    <citation type="submission" date="2017-02" db="EMBL/GenBank/DDBJ databases">
        <title>Genomic diversity within the haloalkaliphilic genus Thioalkalivibrio.</title>
        <authorList>
            <person name="Ahn A.-C."/>
            <person name="Meier-Kolthoff J."/>
            <person name="Overmars L."/>
            <person name="Richter M."/>
            <person name="Woyke T."/>
            <person name="Sorokin D.Y."/>
            <person name="Muyzer G."/>
        </authorList>
    </citation>
    <scope>NUCLEOTIDE SEQUENCE [LARGE SCALE GENOMIC DNA]</scope>
    <source>
        <strain evidence="6 7">HL17</strain>
    </source>
</reference>
<evidence type="ECO:0000256" key="3">
    <source>
        <dbReference type="SAM" id="MobiDB-lite"/>
    </source>
</evidence>
<dbReference type="InterPro" id="IPR050570">
    <property type="entry name" value="Cell_wall_metabolism_enzyme"/>
</dbReference>
<feature type="region of interest" description="Disordered" evidence="3">
    <location>
        <begin position="99"/>
        <end position="122"/>
    </location>
</feature>
<dbReference type="InterPro" id="IPR011055">
    <property type="entry name" value="Dup_hybrid_motif"/>
</dbReference>
<feature type="domain" description="M23ase beta-sheet core" evidence="5">
    <location>
        <begin position="188"/>
        <end position="281"/>
    </location>
</feature>
<keyword evidence="7" id="KW-1185">Reference proteome</keyword>
<dbReference type="SUPFAM" id="SSF51261">
    <property type="entry name" value="Duplicated hybrid motif"/>
    <property type="match status" value="1"/>
</dbReference>
<accession>A0A1V2ZVK4</accession>
<dbReference type="InterPro" id="IPR016047">
    <property type="entry name" value="M23ase_b-sheet_dom"/>
</dbReference>
<feature type="coiled-coil region" evidence="2">
    <location>
        <begin position="64"/>
        <end position="91"/>
    </location>
</feature>
<organism evidence="6 7">
    <name type="scientific">Thioalkalivibrio halophilus</name>
    <dbReference type="NCBI Taxonomy" id="252474"/>
    <lineage>
        <taxon>Bacteria</taxon>
        <taxon>Pseudomonadati</taxon>
        <taxon>Pseudomonadota</taxon>
        <taxon>Gammaproteobacteria</taxon>
        <taxon>Chromatiales</taxon>
        <taxon>Ectothiorhodospiraceae</taxon>
        <taxon>Thioalkalivibrio</taxon>
    </lineage>
</organism>
<evidence type="ECO:0000256" key="2">
    <source>
        <dbReference type="SAM" id="Coils"/>
    </source>
</evidence>
<dbReference type="EMBL" id="MUZR01000058">
    <property type="protein sequence ID" value="OOC09167.1"/>
    <property type="molecule type" value="Genomic_DNA"/>
</dbReference>
<comment type="caution">
    <text evidence="6">The sequence shown here is derived from an EMBL/GenBank/DDBJ whole genome shotgun (WGS) entry which is preliminary data.</text>
</comment>
<keyword evidence="4" id="KW-1133">Transmembrane helix</keyword>
<dbReference type="Proteomes" id="UP000189177">
    <property type="component" value="Unassembled WGS sequence"/>
</dbReference>
<dbReference type="Gene3D" id="2.70.70.10">
    <property type="entry name" value="Glucose Permease (Domain IIA)"/>
    <property type="match status" value="1"/>
</dbReference>
<evidence type="ECO:0000256" key="4">
    <source>
        <dbReference type="SAM" id="Phobius"/>
    </source>
</evidence>
<sequence length="289" mass="31147">MDLMLLRAGGVCTRIPLWLVVPVLLGVLAAVVTAGYQLGQQQRDVVEIPVLPTVGSPDLELAERELAREGVESLASRLVELENRQVRLDLRMSGLGDALDLDPEALEPKTGGRGGPAPPDSAAAMDRRIAALDHLLGQRDTTVARLDEAVRGDARDERMRPGVRPVESEAWVSSAFGYRDDPFTGERRFHSGMDYAGREGSEIRAAADGIVVRADTNGGFGRSVDIVHADGLLTRYAHNAELLVDPGERVEAGQPIARMGSTGRTTDTHLHFEVHGPGGSENPADYVHR</sequence>
<dbReference type="CDD" id="cd12797">
    <property type="entry name" value="M23_peptidase"/>
    <property type="match status" value="1"/>
</dbReference>
<evidence type="ECO:0000313" key="7">
    <source>
        <dbReference type="Proteomes" id="UP000189177"/>
    </source>
</evidence>
<dbReference type="OrthoDB" id="9805070at2"/>
<protein>
    <submittedName>
        <fullName evidence="6">Peptidase M23</fullName>
    </submittedName>
</protein>
<dbReference type="GO" id="GO:0004222">
    <property type="term" value="F:metalloendopeptidase activity"/>
    <property type="evidence" value="ECO:0007669"/>
    <property type="project" value="TreeGrafter"/>
</dbReference>
<dbReference type="STRING" id="252474.B1A74_12230"/>
<proteinExistence type="predicted"/>
<name>A0A1V2ZVK4_9GAMM</name>
<dbReference type="AlphaFoldDB" id="A0A1V2ZVK4"/>
<dbReference type="PANTHER" id="PTHR21666">
    <property type="entry name" value="PEPTIDASE-RELATED"/>
    <property type="match status" value="1"/>
</dbReference>
<keyword evidence="4" id="KW-0472">Membrane</keyword>
<gene>
    <name evidence="6" type="ORF">B1A74_12230</name>
</gene>
<feature type="transmembrane region" description="Helical" evidence="4">
    <location>
        <begin position="15"/>
        <end position="36"/>
    </location>
</feature>
<evidence type="ECO:0000313" key="6">
    <source>
        <dbReference type="EMBL" id="OOC09167.1"/>
    </source>
</evidence>
<dbReference type="PANTHER" id="PTHR21666:SF289">
    <property type="entry name" value="L-ALA--D-GLU ENDOPEPTIDASE"/>
    <property type="match status" value="1"/>
</dbReference>
<evidence type="ECO:0000259" key="5">
    <source>
        <dbReference type="Pfam" id="PF01551"/>
    </source>
</evidence>
<keyword evidence="4" id="KW-0812">Transmembrane</keyword>